<accession>A0AAU3GU00</accession>
<proteinExistence type="predicted"/>
<organism evidence="1">
    <name type="scientific">Streptomyces sp. NBC_01401</name>
    <dbReference type="NCBI Taxonomy" id="2903854"/>
    <lineage>
        <taxon>Bacteria</taxon>
        <taxon>Bacillati</taxon>
        <taxon>Actinomycetota</taxon>
        <taxon>Actinomycetes</taxon>
        <taxon>Kitasatosporales</taxon>
        <taxon>Streptomycetaceae</taxon>
        <taxon>Streptomyces</taxon>
    </lineage>
</organism>
<sequence>MNRQLLVLASGPFGKGVARRLEQGAAERGYDTALQEIDQGTHPSLWPRAELIVLATSHERPRIAEATDRAAFAWGTPWFGVHTTATEVVCGPVVVPGRTACRECYVRRRAQHRRPGHDTAAVGDDRYPTGFPVHDVGIAAAFAQQAVDEVFATPEDDGAPGGTVRKFDQISGATHRSSVVAVDRCGRCRTPATSDELWRQLASIDEGRRL</sequence>
<dbReference type="AlphaFoldDB" id="A0AAU3GU00"/>
<dbReference type="InterPro" id="IPR022291">
    <property type="entry name" value="Bacteriocin_synth_cyclodeHase"/>
</dbReference>
<dbReference type="EMBL" id="CP109535">
    <property type="protein sequence ID" value="WTY96490.1"/>
    <property type="molecule type" value="Genomic_DNA"/>
</dbReference>
<gene>
    <name evidence="1" type="ORF">OG626_17020</name>
</gene>
<reference evidence="1" key="1">
    <citation type="submission" date="2022-10" db="EMBL/GenBank/DDBJ databases">
        <title>The complete genomes of actinobacterial strains from the NBC collection.</title>
        <authorList>
            <person name="Joergensen T.S."/>
            <person name="Alvarez Arevalo M."/>
            <person name="Sterndorff E.B."/>
            <person name="Faurdal D."/>
            <person name="Vuksanovic O."/>
            <person name="Mourched A.-S."/>
            <person name="Charusanti P."/>
            <person name="Shaw S."/>
            <person name="Blin K."/>
            <person name="Weber T."/>
        </authorList>
    </citation>
    <scope>NUCLEOTIDE SEQUENCE</scope>
    <source>
        <strain evidence="1">NBC_01401</strain>
    </source>
</reference>
<protein>
    <submittedName>
        <fullName evidence="1">TOMM leader peptide-binding protein</fullName>
    </submittedName>
</protein>
<evidence type="ECO:0000313" key="1">
    <source>
        <dbReference type="EMBL" id="WTY96490.1"/>
    </source>
</evidence>
<dbReference type="NCBIfam" id="TIGR03882">
    <property type="entry name" value="cyclo_dehyd_2"/>
    <property type="match status" value="1"/>
</dbReference>
<dbReference type="Gene3D" id="3.40.50.720">
    <property type="entry name" value="NAD(P)-binding Rossmann-like Domain"/>
    <property type="match status" value="1"/>
</dbReference>
<name>A0AAU3GU00_9ACTN</name>